<protein>
    <submittedName>
        <fullName evidence="1">Uncharacterized protein</fullName>
    </submittedName>
</protein>
<accession>A0A382Q703</accession>
<name>A0A382Q703_9ZZZZ</name>
<evidence type="ECO:0000313" key="1">
    <source>
        <dbReference type="EMBL" id="SVC81196.1"/>
    </source>
</evidence>
<sequence length="157" mass="18279">MADWINRKQFRVRNKYPYWEVVDPGGTEVGDFRSKGESEDFGLRGWVRGSTSREALRKRFLELAHGMCPEMWERFDSGPLHCSSNKPELFEVKLREWLQHFGLYDSWQDDWIRSHLDRCLQRGIGSEGGWFFPESMGSGIGLVLPPGLEGREARQKV</sequence>
<proteinExistence type="predicted"/>
<dbReference type="AlphaFoldDB" id="A0A382Q703"/>
<reference evidence="1" key="1">
    <citation type="submission" date="2018-05" db="EMBL/GenBank/DDBJ databases">
        <authorList>
            <person name="Lanie J.A."/>
            <person name="Ng W.-L."/>
            <person name="Kazmierczak K.M."/>
            <person name="Andrzejewski T.M."/>
            <person name="Davidsen T.M."/>
            <person name="Wayne K.J."/>
            <person name="Tettelin H."/>
            <person name="Glass J.I."/>
            <person name="Rusch D."/>
            <person name="Podicherti R."/>
            <person name="Tsui H.-C.T."/>
            <person name="Winkler M.E."/>
        </authorList>
    </citation>
    <scope>NUCLEOTIDE SEQUENCE</scope>
</reference>
<organism evidence="1">
    <name type="scientific">marine metagenome</name>
    <dbReference type="NCBI Taxonomy" id="408172"/>
    <lineage>
        <taxon>unclassified sequences</taxon>
        <taxon>metagenomes</taxon>
        <taxon>ecological metagenomes</taxon>
    </lineage>
</organism>
<dbReference type="EMBL" id="UINC01112330">
    <property type="protein sequence ID" value="SVC81196.1"/>
    <property type="molecule type" value="Genomic_DNA"/>
</dbReference>
<gene>
    <name evidence="1" type="ORF">METZ01_LOCUS334050</name>
</gene>
<feature type="non-terminal residue" evidence="1">
    <location>
        <position position="157"/>
    </location>
</feature>